<dbReference type="GO" id="GO:0098703">
    <property type="term" value="P:calcium ion import across plasma membrane"/>
    <property type="evidence" value="ECO:0007669"/>
    <property type="project" value="TreeGrafter"/>
</dbReference>
<dbReference type="Gene3D" id="1.25.40.20">
    <property type="entry name" value="Ankyrin repeat-containing domain"/>
    <property type="match status" value="1"/>
</dbReference>
<feature type="transmembrane region" description="Helical" evidence="20">
    <location>
        <begin position="352"/>
        <end position="373"/>
    </location>
</feature>
<keyword evidence="12 20" id="KW-1133">Transmembrane helix</keyword>
<feature type="transmembrane region" description="Helical" evidence="20">
    <location>
        <begin position="241"/>
        <end position="260"/>
    </location>
</feature>
<evidence type="ECO:0000256" key="16">
    <source>
        <dbReference type="ARBA" id="ARBA00023303"/>
    </source>
</evidence>
<evidence type="ECO:0000256" key="14">
    <source>
        <dbReference type="ARBA" id="ARBA00023065"/>
    </source>
</evidence>
<dbReference type="EMBL" id="JW869429">
    <property type="protein sequence ID" value="AFP01947.1"/>
    <property type="molecule type" value="mRNA"/>
</dbReference>
<dbReference type="GO" id="GO:0046872">
    <property type="term" value="F:metal ion binding"/>
    <property type="evidence" value="ECO:0007669"/>
    <property type="project" value="UniProtKB-KW"/>
</dbReference>
<evidence type="ECO:0000256" key="5">
    <source>
        <dbReference type="ARBA" id="ARBA00022568"/>
    </source>
</evidence>
<evidence type="ECO:0000256" key="4">
    <source>
        <dbReference type="ARBA" id="ARBA00022553"/>
    </source>
</evidence>
<evidence type="ECO:0000256" key="8">
    <source>
        <dbReference type="ARBA" id="ARBA00022723"/>
    </source>
</evidence>
<dbReference type="PANTHER" id="PTHR10582">
    <property type="entry name" value="TRANSIENT RECEPTOR POTENTIAL ION CHANNEL PROTEIN"/>
    <property type="match status" value="1"/>
</dbReference>
<feature type="region of interest" description="Disordered" evidence="19">
    <location>
        <begin position="466"/>
        <end position="506"/>
    </location>
</feature>
<evidence type="ECO:0000313" key="22">
    <source>
        <dbReference type="EMBL" id="AFP01947.1"/>
    </source>
</evidence>
<dbReference type="GO" id="GO:0005262">
    <property type="term" value="F:calcium channel activity"/>
    <property type="evidence" value="ECO:0007669"/>
    <property type="project" value="UniProtKB-KW"/>
</dbReference>
<keyword evidence="11" id="KW-0112">Calmodulin-binding</keyword>
<feature type="transmembrane region" description="Helical" evidence="20">
    <location>
        <begin position="199"/>
        <end position="220"/>
    </location>
</feature>
<evidence type="ECO:0000256" key="6">
    <source>
        <dbReference type="ARBA" id="ARBA00022673"/>
    </source>
</evidence>
<keyword evidence="15 20" id="KW-0472">Membrane</keyword>
<dbReference type="InterPro" id="IPR002110">
    <property type="entry name" value="Ankyrin_rpt"/>
</dbReference>
<evidence type="ECO:0000256" key="18">
    <source>
        <dbReference type="PROSITE-ProRule" id="PRU00023"/>
    </source>
</evidence>
<feature type="transmembrane region" description="Helical" evidence="20">
    <location>
        <begin position="144"/>
        <end position="168"/>
    </location>
</feature>
<dbReference type="Pfam" id="PF00520">
    <property type="entry name" value="Ion_trans"/>
    <property type="match status" value="1"/>
</dbReference>
<feature type="compositionally biased region" description="Acidic residues" evidence="19">
    <location>
        <begin position="32"/>
        <end position="44"/>
    </location>
</feature>
<evidence type="ECO:0000256" key="9">
    <source>
        <dbReference type="ARBA" id="ARBA00022737"/>
    </source>
</evidence>
<feature type="repeat" description="ANK" evidence="18">
    <location>
        <begin position="55"/>
        <end position="87"/>
    </location>
</feature>
<keyword evidence="9" id="KW-0677">Repeat</keyword>
<evidence type="ECO:0000256" key="13">
    <source>
        <dbReference type="ARBA" id="ARBA00023043"/>
    </source>
</evidence>
<proteinExistence type="evidence at transcript level"/>
<evidence type="ECO:0000256" key="2">
    <source>
        <dbReference type="ARBA" id="ARBA00022448"/>
    </source>
</evidence>
<comment type="catalytic activity">
    <reaction evidence="17">
        <text>Ca(2+)(in) = Ca(2+)(out)</text>
        <dbReference type="Rhea" id="RHEA:29671"/>
        <dbReference type="ChEBI" id="CHEBI:29108"/>
    </reaction>
</comment>
<evidence type="ECO:0000256" key="20">
    <source>
        <dbReference type="SAM" id="Phobius"/>
    </source>
</evidence>
<keyword evidence="3" id="KW-1003">Cell membrane</keyword>
<feature type="region of interest" description="Disordered" evidence="19">
    <location>
        <begin position="22"/>
        <end position="55"/>
    </location>
</feature>
<dbReference type="InterPro" id="IPR005821">
    <property type="entry name" value="Ion_trans_dom"/>
</dbReference>
<dbReference type="PANTHER" id="PTHR10582:SF25">
    <property type="entry name" value="TRANSIENT RECEPTOR POTENTIAL CATION CHANNEL SUBFAMILY V MEMBER 6"/>
    <property type="match status" value="1"/>
</dbReference>
<evidence type="ECO:0000256" key="1">
    <source>
        <dbReference type="ARBA" id="ARBA00004651"/>
    </source>
</evidence>
<evidence type="ECO:0000256" key="11">
    <source>
        <dbReference type="ARBA" id="ARBA00022860"/>
    </source>
</evidence>
<keyword evidence="4" id="KW-0597">Phosphoprotein</keyword>
<evidence type="ECO:0000256" key="7">
    <source>
        <dbReference type="ARBA" id="ARBA00022692"/>
    </source>
</evidence>
<dbReference type="PRINTS" id="PR01765">
    <property type="entry name" value="ECACCHANNEL"/>
</dbReference>
<dbReference type="AlphaFoldDB" id="V9KTX1"/>
<keyword evidence="2" id="KW-0813">Transport</keyword>
<feature type="non-terminal residue" evidence="22">
    <location>
        <position position="1"/>
    </location>
</feature>
<feature type="transmembrane region" description="Helical" evidence="20">
    <location>
        <begin position="318"/>
        <end position="340"/>
    </location>
</feature>
<dbReference type="PROSITE" id="PS50088">
    <property type="entry name" value="ANK_REPEAT"/>
    <property type="match status" value="1"/>
</dbReference>
<evidence type="ECO:0000256" key="10">
    <source>
        <dbReference type="ARBA" id="ARBA00022837"/>
    </source>
</evidence>
<comment type="subcellular location">
    <subcellularLocation>
        <location evidence="1">Cell membrane</location>
        <topology evidence="1">Multi-pass membrane protein</topology>
    </subcellularLocation>
</comment>
<feature type="compositionally biased region" description="Basic and acidic residues" evidence="19">
    <location>
        <begin position="466"/>
        <end position="495"/>
    </location>
</feature>
<feature type="transmembrane region" description="Helical" evidence="20">
    <location>
        <begin position="385"/>
        <end position="407"/>
    </location>
</feature>
<evidence type="ECO:0000256" key="12">
    <source>
        <dbReference type="ARBA" id="ARBA00022989"/>
    </source>
</evidence>
<dbReference type="InterPro" id="IPR036770">
    <property type="entry name" value="Ankyrin_rpt-contain_sf"/>
</dbReference>
<accession>V9KTX1</accession>
<dbReference type="PROSITE" id="PS50297">
    <property type="entry name" value="ANK_REP_REGION"/>
    <property type="match status" value="1"/>
</dbReference>
<sequence length="506" mass="57563">TLQSDGMASARVAALILSLAAREGEGGRGTEGGEEEEGGGEEEGPPPPEAIPNHQGLSPLKMAAAEGNVEMFRYLMNRRVRVSLALGPVSSVFYDLSEIDTRDRDCSVLELIVSSRNVQALQILDLPPVKQLMRLKWERFGKHYFRVLSVLYLMYIVTATLCCAFRPLKPRPGNMSGTWDTVIYVQKDLQESYVTHADHIRLVGEIITISGAVCILLLEIPDIIRFGAKRYFGKTALGGPFHTIIMIYAGLVLVTAFVRLGGWQTQTVTQTQTQTQTESVPMSLALVLGWTNLMYFARGFHTLGPFTIMIQKMIFGDILRFCWLMLIVLLGFSSAFYVTFQTLAPEAWDHFADFWTLLFTMFQLFLGLLDIPINYSKATPAIIKLLYVCYMVFAFLLMVNLLIATMGETHWRVQGERQRLWRAQVVASTLLMERWMPRWMWPRIGINGKNYGLGNHWYLRVENDSRTGRTSEERENERAREESERSGRARERGEERESESETVYHV</sequence>
<keyword evidence="16" id="KW-0407">Ion channel</keyword>
<keyword evidence="13 18" id="KW-0040">ANK repeat</keyword>
<reference evidence="22" key="1">
    <citation type="journal article" date="2014" name="Nature">
        <title>Elephant shark genome provides unique insights into gnathostome evolution.</title>
        <authorList>
            <consortium name="International Elephant Shark Genome Sequencing Consortium"/>
            <person name="Venkatesh B."/>
            <person name="Lee A.P."/>
            <person name="Ravi V."/>
            <person name="Maurya A.K."/>
            <person name="Lian M.M."/>
            <person name="Swann J.B."/>
            <person name="Ohta Y."/>
            <person name="Flajnik M.F."/>
            <person name="Sutoh Y."/>
            <person name="Kasahara M."/>
            <person name="Hoon S."/>
            <person name="Gangu V."/>
            <person name="Roy S.W."/>
            <person name="Irimia M."/>
            <person name="Korzh V."/>
            <person name="Kondrychyn I."/>
            <person name="Lim Z.W."/>
            <person name="Tay B.H."/>
            <person name="Tohari S."/>
            <person name="Kong K.W."/>
            <person name="Ho S."/>
            <person name="Lorente-Galdos B."/>
            <person name="Quilez J."/>
            <person name="Marques-Bonet T."/>
            <person name="Raney B.J."/>
            <person name="Ingham P.W."/>
            <person name="Tay A."/>
            <person name="Hillier L.W."/>
            <person name="Minx P."/>
            <person name="Boehm T."/>
            <person name="Wilson R.K."/>
            <person name="Brenner S."/>
            <person name="Warren W.C."/>
        </authorList>
    </citation>
    <scope>NUCLEOTIDE SEQUENCE</scope>
    <source>
        <tissue evidence="22">Gills</tissue>
    </source>
</reference>
<keyword evidence="5" id="KW-0109">Calcium transport</keyword>
<keyword evidence="22" id="KW-0675">Receptor</keyword>
<evidence type="ECO:0000256" key="15">
    <source>
        <dbReference type="ARBA" id="ARBA00023136"/>
    </source>
</evidence>
<evidence type="ECO:0000256" key="19">
    <source>
        <dbReference type="SAM" id="MobiDB-lite"/>
    </source>
</evidence>
<evidence type="ECO:0000259" key="21">
    <source>
        <dbReference type="Pfam" id="PF00520"/>
    </source>
</evidence>
<keyword evidence="7 20" id="KW-0812">Transmembrane</keyword>
<organism evidence="22">
    <name type="scientific">Callorhinchus milii</name>
    <name type="common">Ghost shark</name>
    <dbReference type="NCBI Taxonomy" id="7868"/>
    <lineage>
        <taxon>Eukaryota</taxon>
        <taxon>Metazoa</taxon>
        <taxon>Chordata</taxon>
        <taxon>Craniata</taxon>
        <taxon>Vertebrata</taxon>
        <taxon>Chondrichthyes</taxon>
        <taxon>Holocephali</taxon>
        <taxon>Chimaeriformes</taxon>
        <taxon>Callorhinchidae</taxon>
        <taxon>Callorhinchus</taxon>
    </lineage>
</organism>
<dbReference type="InterPro" id="IPR008344">
    <property type="entry name" value="TRPV5/TRPV6"/>
</dbReference>
<dbReference type="GO" id="GO:0005516">
    <property type="term" value="F:calmodulin binding"/>
    <property type="evidence" value="ECO:0007669"/>
    <property type="project" value="UniProtKB-KW"/>
</dbReference>
<keyword evidence="14" id="KW-0406">Ion transport</keyword>
<dbReference type="InterPro" id="IPR024862">
    <property type="entry name" value="TRPV"/>
</dbReference>
<protein>
    <submittedName>
        <fullName evidence="22">Transient receptor potential cation channel subfamily V member 6</fullName>
    </submittedName>
</protein>
<keyword evidence="6" id="KW-0107">Calcium channel</keyword>
<feature type="domain" description="Ion transport" evidence="21">
    <location>
        <begin position="171"/>
        <end position="414"/>
    </location>
</feature>
<name>V9KTX1_CALMI</name>
<keyword evidence="10" id="KW-0106">Calcium</keyword>
<dbReference type="GO" id="GO:0005886">
    <property type="term" value="C:plasma membrane"/>
    <property type="evidence" value="ECO:0007669"/>
    <property type="project" value="UniProtKB-SubCell"/>
</dbReference>
<keyword evidence="8" id="KW-0479">Metal-binding</keyword>
<evidence type="ECO:0000256" key="17">
    <source>
        <dbReference type="ARBA" id="ARBA00036634"/>
    </source>
</evidence>
<evidence type="ECO:0000256" key="3">
    <source>
        <dbReference type="ARBA" id="ARBA00022475"/>
    </source>
</evidence>